<protein>
    <submittedName>
        <fullName evidence="6">ATP-dependent Clp protease ATP-binding subunit ClpX</fullName>
    </submittedName>
</protein>
<dbReference type="GO" id="GO:0051603">
    <property type="term" value="P:proteolysis involved in protein catabolic process"/>
    <property type="evidence" value="ECO:0007669"/>
    <property type="project" value="TreeGrafter"/>
</dbReference>
<evidence type="ECO:0000313" key="6">
    <source>
        <dbReference type="EMBL" id="CAI8044818.1"/>
    </source>
</evidence>
<keyword evidence="1" id="KW-0547">Nucleotide-binding</keyword>
<evidence type="ECO:0000256" key="2">
    <source>
        <dbReference type="ARBA" id="ARBA00022840"/>
    </source>
</evidence>
<dbReference type="Pfam" id="PF07724">
    <property type="entry name" value="AAA_2"/>
    <property type="match status" value="1"/>
</dbReference>
<gene>
    <name evidence="6" type="ORF">GBAR_LOCUS24824</name>
</gene>
<dbReference type="InterPro" id="IPR027417">
    <property type="entry name" value="P-loop_NTPase"/>
</dbReference>
<keyword evidence="6" id="KW-0378">Hydrolase</keyword>
<dbReference type="Gene3D" id="3.40.50.300">
    <property type="entry name" value="P-loop containing nucleotide triphosphate hydrolases"/>
    <property type="match status" value="1"/>
</dbReference>
<dbReference type="PANTHER" id="PTHR48102:SF7">
    <property type="entry name" value="ATP-DEPENDENT CLP PROTEASE ATP-BINDING SUBUNIT CLPX-LIKE, MITOCHONDRIAL"/>
    <property type="match status" value="1"/>
</dbReference>
<keyword evidence="7" id="KW-1185">Reference proteome</keyword>
<reference evidence="6" key="1">
    <citation type="submission" date="2023-03" db="EMBL/GenBank/DDBJ databases">
        <authorList>
            <person name="Steffen K."/>
            <person name="Cardenas P."/>
        </authorList>
    </citation>
    <scope>NUCLEOTIDE SEQUENCE</scope>
</reference>
<feature type="region of interest" description="Disordered" evidence="3">
    <location>
        <begin position="269"/>
        <end position="289"/>
    </location>
</feature>
<sequence>MNTNKKIPTPEEIEKEFQEFVQQKYGGSVRLINASAGEPAPEAEEEVPEPKKNFDLKFDLKPKEIKQYLDRYVIQQDEAKKALAIAVCDHYNHVRESDADYSKQNIVMLGPTGVGKTYLIRHIAKLIGVPFVKADATRFSETGYVGANVDDLIRELVTQAEDNLELAQYGIIYLDEADKIATPPNIIGRDVSGRGVQIGLLKLMEETEVMRAAMEFQKSGKVEKEVINTRHILFIISGAFTGMTDIIKKRLHQSKIGFNAEIISQTDDRHSISRASHRKTSSTSALNPNSSGRLPVHVICTELGVDDLFYILKHSEGSIIRQYENAFRAYGITTLFSDCGLRRIAEKAIAQKTGARALMTVCEKVLRNYKFELPSTSVEEFVVTAEVVDAPDTELKRIIEDHNYNRRIVMCEQVRRYEAQFYTEHQLQIQFDDEATALICERSIANEQTVQQVCDQLLGSYQHGLNLIKQNTEQSTFTFPKAVLENPDQVLEEWIRESYTTKR</sequence>
<proteinExistence type="predicted"/>
<evidence type="ECO:0000259" key="5">
    <source>
        <dbReference type="SMART" id="SM01086"/>
    </source>
</evidence>
<feature type="domain" description="AAA+ ATPase" evidence="4">
    <location>
        <begin position="102"/>
        <end position="309"/>
    </location>
</feature>
<dbReference type="Proteomes" id="UP001174909">
    <property type="component" value="Unassembled WGS sequence"/>
</dbReference>
<evidence type="ECO:0000256" key="3">
    <source>
        <dbReference type="SAM" id="MobiDB-lite"/>
    </source>
</evidence>
<dbReference type="SMART" id="SM01086">
    <property type="entry name" value="ClpB_D2-small"/>
    <property type="match status" value="1"/>
</dbReference>
<organism evidence="6 7">
    <name type="scientific">Geodia barretti</name>
    <name type="common">Barrett's horny sponge</name>
    <dbReference type="NCBI Taxonomy" id="519541"/>
    <lineage>
        <taxon>Eukaryota</taxon>
        <taxon>Metazoa</taxon>
        <taxon>Porifera</taxon>
        <taxon>Demospongiae</taxon>
        <taxon>Heteroscleromorpha</taxon>
        <taxon>Tetractinellida</taxon>
        <taxon>Astrophorina</taxon>
        <taxon>Geodiidae</taxon>
        <taxon>Geodia</taxon>
    </lineage>
</organism>
<evidence type="ECO:0000313" key="7">
    <source>
        <dbReference type="Proteomes" id="UP001174909"/>
    </source>
</evidence>
<dbReference type="PANTHER" id="PTHR48102">
    <property type="entry name" value="ATP-DEPENDENT CLP PROTEASE ATP-BINDING SUBUNIT CLPX-LIKE, MITOCHONDRIAL-RELATED"/>
    <property type="match status" value="1"/>
</dbReference>
<name>A0AA35TB90_GEOBA</name>
<dbReference type="InterPro" id="IPR003959">
    <property type="entry name" value="ATPase_AAA_core"/>
</dbReference>
<dbReference type="AlphaFoldDB" id="A0AA35TB90"/>
<dbReference type="SMART" id="SM00382">
    <property type="entry name" value="AAA"/>
    <property type="match status" value="1"/>
</dbReference>
<dbReference type="InterPro" id="IPR003593">
    <property type="entry name" value="AAA+_ATPase"/>
</dbReference>
<dbReference type="InterPro" id="IPR019489">
    <property type="entry name" value="Clp_ATPase_C"/>
</dbReference>
<comment type="caution">
    <text evidence="6">The sequence shown here is derived from an EMBL/GenBank/DDBJ whole genome shotgun (WGS) entry which is preliminary data.</text>
</comment>
<dbReference type="InterPro" id="IPR050052">
    <property type="entry name" value="ATP-dep_Clp_protease_ClpX"/>
</dbReference>
<keyword evidence="6" id="KW-0645">Protease</keyword>
<feature type="domain" description="Clp ATPase C-terminal" evidence="5">
    <location>
        <begin position="303"/>
        <end position="397"/>
    </location>
</feature>
<keyword evidence="2 6" id="KW-0067">ATP-binding</keyword>
<dbReference type="GO" id="GO:0008233">
    <property type="term" value="F:peptidase activity"/>
    <property type="evidence" value="ECO:0007669"/>
    <property type="project" value="UniProtKB-KW"/>
</dbReference>
<dbReference type="GO" id="GO:0005524">
    <property type="term" value="F:ATP binding"/>
    <property type="evidence" value="ECO:0007669"/>
    <property type="project" value="UniProtKB-KW"/>
</dbReference>
<dbReference type="SUPFAM" id="SSF52540">
    <property type="entry name" value="P-loop containing nucleoside triphosphate hydrolases"/>
    <property type="match status" value="1"/>
</dbReference>
<evidence type="ECO:0000259" key="4">
    <source>
        <dbReference type="SMART" id="SM00382"/>
    </source>
</evidence>
<dbReference type="EMBL" id="CASHTH010003423">
    <property type="protein sequence ID" value="CAI8044818.1"/>
    <property type="molecule type" value="Genomic_DNA"/>
</dbReference>
<dbReference type="GO" id="GO:0016887">
    <property type="term" value="F:ATP hydrolysis activity"/>
    <property type="evidence" value="ECO:0007669"/>
    <property type="project" value="InterPro"/>
</dbReference>
<accession>A0AA35TB90</accession>
<evidence type="ECO:0000256" key="1">
    <source>
        <dbReference type="ARBA" id="ARBA00022741"/>
    </source>
</evidence>
<dbReference type="Gene3D" id="1.10.8.60">
    <property type="match status" value="1"/>
</dbReference>